<protein>
    <recommendedName>
        <fullName evidence="3">Late embryogenesis abundant protein LEA-2 subgroup domain-containing protein</fullName>
    </recommendedName>
</protein>
<dbReference type="Proteomes" id="UP000621516">
    <property type="component" value="Unassembled WGS sequence"/>
</dbReference>
<accession>A0A8J6U7K3</accession>
<dbReference type="AlphaFoldDB" id="A0A8J6U7K3"/>
<dbReference type="EMBL" id="JACVXD010000001">
    <property type="protein sequence ID" value="MBD0823121.1"/>
    <property type="molecule type" value="Genomic_DNA"/>
</dbReference>
<sequence length="150" mass="16837">MKRLIILSTIFTTFLSCSVKEKPEFLGVENIHVTDSNSKQIIVSANALFLNPNVIGGSLETDEIKIFVNDNEMGKVSAERFDVPAEKEFAIPLRAEIPTDSIFSDKSLSGLLGSLFSRKIKVQYKGDITYRVFGFSYTYTLDKTEDIKIK</sequence>
<organism evidence="1 2">
    <name type="scientific">Aestuariibaculum marinum</name>
    <dbReference type="NCBI Taxonomy" id="2683592"/>
    <lineage>
        <taxon>Bacteria</taxon>
        <taxon>Pseudomonadati</taxon>
        <taxon>Bacteroidota</taxon>
        <taxon>Flavobacteriia</taxon>
        <taxon>Flavobacteriales</taxon>
        <taxon>Flavobacteriaceae</taxon>
    </lineage>
</organism>
<evidence type="ECO:0000313" key="2">
    <source>
        <dbReference type="Proteomes" id="UP000621516"/>
    </source>
</evidence>
<comment type="caution">
    <text evidence="1">The sequence shown here is derived from an EMBL/GenBank/DDBJ whole genome shotgun (WGS) entry which is preliminary data.</text>
</comment>
<dbReference type="Gene3D" id="2.60.40.1820">
    <property type="match status" value="1"/>
</dbReference>
<dbReference type="RefSeq" id="WP_188222420.1">
    <property type="nucleotide sequence ID" value="NZ_JACVXD010000001.1"/>
</dbReference>
<keyword evidence="2" id="KW-1185">Reference proteome</keyword>
<reference evidence="1 2" key="1">
    <citation type="journal article" date="2018" name="J. Microbiol.">
        <title>Aestuariibaculum marinum sp. nov., a marine bacterium isolated from seawater in South Korea.</title>
        <authorList>
            <person name="Choi J."/>
            <person name="Lee D."/>
            <person name="Jang J.H."/>
            <person name="Cha S."/>
            <person name="Seo T."/>
        </authorList>
    </citation>
    <scope>NUCLEOTIDE SEQUENCE [LARGE SCALE GENOMIC DNA]</scope>
    <source>
        <strain evidence="1 2">IP7</strain>
    </source>
</reference>
<name>A0A8J6U7K3_9FLAO</name>
<proteinExistence type="predicted"/>
<gene>
    <name evidence="1" type="ORF">ICJ85_03720</name>
</gene>
<evidence type="ECO:0008006" key="3">
    <source>
        <dbReference type="Google" id="ProtNLM"/>
    </source>
</evidence>
<dbReference type="PROSITE" id="PS51257">
    <property type="entry name" value="PROKAR_LIPOPROTEIN"/>
    <property type="match status" value="1"/>
</dbReference>
<evidence type="ECO:0000313" key="1">
    <source>
        <dbReference type="EMBL" id="MBD0823121.1"/>
    </source>
</evidence>